<feature type="compositionally biased region" description="Basic and acidic residues" evidence="6">
    <location>
        <begin position="643"/>
        <end position="671"/>
    </location>
</feature>
<reference evidence="8 9" key="2">
    <citation type="submission" date="2018-11" db="EMBL/GenBank/DDBJ databases">
        <authorList>
            <consortium name="Pathogen Informatics"/>
        </authorList>
    </citation>
    <scope>NUCLEOTIDE SEQUENCE [LARGE SCALE GENOMIC DNA]</scope>
</reference>
<dbReference type="GO" id="GO:0006325">
    <property type="term" value="P:chromatin organization"/>
    <property type="evidence" value="ECO:0007669"/>
    <property type="project" value="UniProtKB-KW"/>
</dbReference>
<evidence type="ECO:0000256" key="2">
    <source>
        <dbReference type="ARBA" id="ARBA00022853"/>
    </source>
</evidence>
<dbReference type="InterPro" id="IPR056342">
    <property type="entry name" value="HTH_CHD6-9"/>
</dbReference>
<feature type="compositionally biased region" description="Low complexity" evidence="6">
    <location>
        <begin position="539"/>
        <end position="552"/>
    </location>
</feature>
<dbReference type="InterPro" id="IPR006576">
    <property type="entry name" value="BRK_domain"/>
</dbReference>
<feature type="compositionally biased region" description="Basic residues" evidence="6">
    <location>
        <begin position="24"/>
        <end position="37"/>
    </location>
</feature>
<evidence type="ECO:0000256" key="1">
    <source>
        <dbReference type="ARBA" id="ARBA00004123"/>
    </source>
</evidence>
<keyword evidence="5" id="KW-0539">Nucleus</keyword>
<dbReference type="SMART" id="SM00592">
    <property type="entry name" value="BRK"/>
    <property type="match status" value="2"/>
</dbReference>
<feature type="compositionally biased region" description="Low complexity" evidence="6">
    <location>
        <begin position="680"/>
        <end position="691"/>
    </location>
</feature>
<evidence type="ECO:0000256" key="3">
    <source>
        <dbReference type="ARBA" id="ARBA00023015"/>
    </source>
</evidence>
<feature type="region of interest" description="Disordered" evidence="6">
    <location>
        <begin position="537"/>
        <end position="560"/>
    </location>
</feature>
<dbReference type="PANTHER" id="PTHR46850">
    <property type="entry name" value="CHROMODOMAIN-HELICASE-DNA-BINDING PROTEIN 9"/>
    <property type="match status" value="1"/>
</dbReference>
<evidence type="ECO:0000259" key="7">
    <source>
        <dbReference type="SMART" id="SM00592"/>
    </source>
</evidence>
<dbReference type="Gene3D" id="3.40.5.120">
    <property type="match status" value="2"/>
</dbReference>
<dbReference type="PANTHER" id="PTHR46850:SF1">
    <property type="entry name" value="CHROMODOMAIN-HELICASE-DNA-BINDING PROTEIN 9"/>
    <property type="match status" value="1"/>
</dbReference>
<keyword evidence="4" id="KW-0804">Transcription</keyword>
<keyword evidence="3" id="KW-0805">Transcription regulation</keyword>
<dbReference type="Pfam" id="PF23078">
    <property type="entry name" value="HTH_CHD6-9"/>
    <property type="match status" value="1"/>
</dbReference>
<feature type="compositionally biased region" description="Basic and acidic residues" evidence="6">
    <location>
        <begin position="1"/>
        <end position="10"/>
    </location>
</feature>
<dbReference type="AlphaFoldDB" id="A0A183DZZ7"/>
<dbReference type="InterPro" id="IPR037259">
    <property type="entry name" value="BRK_sf"/>
</dbReference>
<keyword evidence="2" id="KW-0156">Chromatin regulator</keyword>
<organism evidence="10">
    <name type="scientific">Gongylonema pulchrum</name>
    <dbReference type="NCBI Taxonomy" id="637853"/>
    <lineage>
        <taxon>Eukaryota</taxon>
        <taxon>Metazoa</taxon>
        <taxon>Ecdysozoa</taxon>
        <taxon>Nematoda</taxon>
        <taxon>Chromadorea</taxon>
        <taxon>Rhabditida</taxon>
        <taxon>Spirurina</taxon>
        <taxon>Spiruromorpha</taxon>
        <taxon>Spiruroidea</taxon>
        <taxon>Gongylonematidae</taxon>
        <taxon>Gongylonema</taxon>
    </lineage>
</organism>
<gene>
    <name evidence="8" type="ORF">GPUH_LOCUS14288</name>
</gene>
<dbReference type="Pfam" id="PF07533">
    <property type="entry name" value="BRK"/>
    <property type="match status" value="2"/>
</dbReference>
<evidence type="ECO:0000313" key="9">
    <source>
        <dbReference type="Proteomes" id="UP000271098"/>
    </source>
</evidence>
<reference evidence="10" key="1">
    <citation type="submission" date="2016-06" db="UniProtKB">
        <authorList>
            <consortium name="WormBaseParasite"/>
        </authorList>
    </citation>
    <scope>IDENTIFICATION</scope>
</reference>
<evidence type="ECO:0000313" key="8">
    <source>
        <dbReference type="EMBL" id="VDN23903.1"/>
    </source>
</evidence>
<feature type="domain" description="BRK" evidence="7">
    <location>
        <begin position="731"/>
        <end position="775"/>
    </location>
</feature>
<dbReference type="EMBL" id="UYRT01081097">
    <property type="protein sequence ID" value="VDN23903.1"/>
    <property type="molecule type" value="Genomic_DNA"/>
</dbReference>
<feature type="region of interest" description="Disordered" evidence="6">
    <location>
        <begin position="1"/>
        <end position="42"/>
    </location>
</feature>
<feature type="region of interest" description="Disordered" evidence="6">
    <location>
        <begin position="632"/>
        <end position="693"/>
    </location>
</feature>
<evidence type="ECO:0000256" key="5">
    <source>
        <dbReference type="ARBA" id="ARBA00023242"/>
    </source>
</evidence>
<proteinExistence type="predicted"/>
<keyword evidence="9" id="KW-1185">Reference proteome</keyword>
<comment type="subcellular location">
    <subcellularLocation>
        <location evidence="1">Nucleus</location>
    </subcellularLocation>
</comment>
<feature type="compositionally biased region" description="Polar residues" evidence="6">
    <location>
        <begin position="632"/>
        <end position="641"/>
    </location>
</feature>
<dbReference type="Proteomes" id="UP000271098">
    <property type="component" value="Unassembled WGS sequence"/>
</dbReference>
<sequence length="804" mass="88833">FEENVYKSEGGDSEGEESDDSSKGRKRTDRKGDRKKRREDDEYRPDELAFNKSEYFKIEKVLGQFGWGRWKVMRGMCDVKECVTEADIEHISRTLLLHCIREYRGDEKIREFVWRLIIPKGAQVAGKNTPKKKSTVLTSVFHEGWAALPEYNPPAFAVDSSFQRHVHRHSNKLLIRMHQLHILNTEVIGSKSEEIMNGAKAEEIDLTVDWNDAFNIDAIRADPALCFGSKEIEVFPNIADLLNRFRRLLTHFQRKRHDSLTFATWSKREEAEFMRVLRSYGVKDDPSTIISWTRFRQLSPLLEKKTDSELMEQLYCILSMCTKQLGNEMTAVDLQRALKLCSNEAMPSGWSVEQDEELFKVVDENGLDNISANIVNKPAFQKIIRPEEKTLLRRVAEIYTTLQTKKWNGAASTELLEDSVTHERPPLQQEDPFECKIVIAWMGDPPQREIGKLTATSITDRNADLEQFPFAAAAVAQSGGFLLPSLLSSGAGSSSAAAQAQAAMLSALFSLPPAAPVPTSSASSSALKQEYGEDVLNLSTKKSQSSSTGTSSADRPSTSMVSEQAANILNNLNITELFALANLPPETHVPVVNVETRARLVGEQAPKLKNLGPWLTAHPKFILDIPPTTPTVMPTSAQSAHPKSVEKSETKTISKALEKASGSKDSKDPPIKQETSAIQTTPSSSKTAATPMLEPGEIPRSLAAANSCGSSGVLSSAAAAAAAASLASMSFSEQPVAVFHRSTGALVPADKWPVLKNLSSWLDKHPDYNVHSTSASLALVCPLIFFQTCVFEKDEERLANKSKE</sequence>
<evidence type="ECO:0000256" key="4">
    <source>
        <dbReference type="ARBA" id="ARBA00023163"/>
    </source>
</evidence>
<dbReference type="InterPro" id="IPR051493">
    <property type="entry name" value="CHD"/>
</dbReference>
<dbReference type="OrthoDB" id="5857104at2759"/>
<protein>
    <submittedName>
        <fullName evidence="10">ARS2 domain-containing protein</fullName>
    </submittedName>
</protein>
<dbReference type="GO" id="GO:0005634">
    <property type="term" value="C:nucleus"/>
    <property type="evidence" value="ECO:0007669"/>
    <property type="project" value="UniProtKB-SubCell"/>
</dbReference>
<dbReference type="SUPFAM" id="SSF160481">
    <property type="entry name" value="BRK domain-like"/>
    <property type="match status" value="2"/>
</dbReference>
<name>A0A183DZZ7_9BILA</name>
<dbReference type="WBParaSite" id="GPUH_0001430701-mRNA-1">
    <property type="protein sequence ID" value="GPUH_0001430701-mRNA-1"/>
    <property type="gene ID" value="GPUH_0001430701"/>
</dbReference>
<evidence type="ECO:0000256" key="6">
    <source>
        <dbReference type="SAM" id="MobiDB-lite"/>
    </source>
</evidence>
<evidence type="ECO:0000313" key="10">
    <source>
        <dbReference type="WBParaSite" id="GPUH_0001430701-mRNA-1"/>
    </source>
</evidence>
<accession>A0A183DZZ7</accession>
<feature type="domain" description="BRK" evidence="7">
    <location>
        <begin position="584"/>
        <end position="637"/>
    </location>
</feature>